<feature type="compositionally biased region" description="Basic and acidic residues" evidence="1">
    <location>
        <begin position="75"/>
        <end position="90"/>
    </location>
</feature>
<evidence type="ECO:0000313" key="2">
    <source>
        <dbReference type="EMBL" id="KAA0059131.1"/>
    </source>
</evidence>
<sequence length="99" mass="11697">MVVAWKEQCNKLLFGSTRDGERQRFIGRPSVWKDGERMRNVSEVTTCIATGQRNRRWILIEPFQRQRRNATVAKRKWDSRAWTKESERVGRGSKTNNTT</sequence>
<organism evidence="2 4">
    <name type="scientific">Cucumis melo var. makuwa</name>
    <name type="common">Oriental melon</name>
    <dbReference type="NCBI Taxonomy" id="1194695"/>
    <lineage>
        <taxon>Eukaryota</taxon>
        <taxon>Viridiplantae</taxon>
        <taxon>Streptophyta</taxon>
        <taxon>Embryophyta</taxon>
        <taxon>Tracheophyta</taxon>
        <taxon>Spermatophyta</taxon>
        <taxon>Magnoliopsida</taxon>
        <taxon>eudicotyledons</taxon>
        <taxon>Gunneridae</taxon>
        <taxon>Pentapetalae</taxon>
        <taxon>rosids</taxon>
        <taxon>fabids</taxon>
        <taxon>Cucurbitales</taxon>
        <taxon>Cucurbitaceae</taxon>
        <taxon>Benincaseae</taxon>
        <taxon>Cucumis</taxon>
    </lineage>
</organism>
<proteinExistence type="predicted"/>
<gene>
    <name evidence="3" type="ORF">E5676_scaffold150G00360</name>
    <name evidence="2" type="ORF">E6C27_scaffold430G00400</name>
</gene>
<dbReference type="AlphaFoldDB" id="A0A5A7V057"/>
<evidence type="ECO:0000313" key="4">
    <source>
        <dbReference type="Proteomes" id="UP000321393"/>
    </source>
</evidence>
<comment type="caution">
    <text evidence="2">The sequence shown here is derived from an EMBL/GenBank/DDBJ whole genome shotgun (WGS) entry which is preliminary data.</text>
</comment>
<evidence type="ECO:0000313" key="3">
    <source>
        <dbReference type="EMBL" id="TYK21636.1"/>
    </source>
</evidence>
<dbReference type="Proteomes" id="UP000321393">
    <property type="component" value="Unassembled WGS sequence"/>
</dbReference>
<protein>
    <submittedName>
        <fullName evidence="2">Uncharacterized protein</fullName>
    </submittedName>
</protein>
<reference evidence="4 5" key="1">
    <citation type="submission" date="2019-08" db="EMBL/GenBank/DDBJ databases">
        <title>Draft genome sequences of two oriental melons (Cucumis melo L. var makuwa).</title>
        <authorList>
            <person name="Kwon S.-Y."/>
        </authorList>
    </citation>
    <scope>NUCLEOTIDE SEQUENCE [LARGE SCALE GENOMIC DNA]</scope>
    <source>
        <strain evidence="5">cv. Chang Bougi</strain>
        <strain evidence="4">cv. SW 3</strain>
        <tissue evidence="2">Leaf</tissue>
    </source>
</reference>
<dbReference type="EMBL" id="SSTD01005557">
    <property type="protein sequence ID" value="TYK21636.1"/>
    <property type="molecule type" value="Genomic_DNA"/>
</dbReference>
<evidence type="ECO:0000256" key="1">
    <source>
        <dbReference type="SAM" id="MobiDB-lite"/>
    </source>
</evidence>
<dbReference type="EMBL" id="SSTE01006526">
    <property type="protein sequence ID" value="KAA0059131.1"/>
    <property type="molecule type" value="Genomic_DNA"/>
</dbReference>
<dbReference type="Proteomes" id="UP000321947">
    <property type="component" value="Unassembled WGS sequence"/>
</dbReference>
<name>A0A5A7V057_CUCMM</name>
<evidence type="ECO:0000313" key="5">
    <source>
        <dbReference type="Proteomes" id="UP000321947"/>
    </source>
</evidence>
<feature type="region of interest" description="Disordered" evidence="1">
    <location>
        <begin position="74"/>
        <end position="99"/>
    </location>
</feature>
<accession>A0A5A7V057</accession>